<feature type="region of interest" description="Disordered" evidence="2">
    <location>
        <begin position="16"/>
        <end position="37"/>
    </location>
</feature>
<dbReference type="InParanoid" id="A0A369JDG8"/>
<evidence type="ECO:0000256" key="1">
    <source>
        <dbReference type="SAM" id="Coils"/>
    </source>
</evidence>
<proteinExistence type="predicted"/>
<name>A0A369JDG8_HYPMA</name>
<comment type="caution">
    <text evidence="3">The sequence shown here is derived from an EMBL/GenBank/DDBJ whole genome shotgun (WGS) entry which is preliminary data.</text>
</comment>
<dbReference type="OrthoDB" id="3015170at2759"/>
<dbReference type="Proteomes" id="UP000076154">
    <property type="component" value="Unassembled WGS sequence"/>
</dbReference>
<evidence type="ECO:0000313" key="3">
    <source>
        <dbReference type="EMBL" id="RDB20169.1"/>
    </source>
</evidence>
<organism evidence="3 4">
    <name type="scientific">Hypsizygus marmoreus</name>
    <name type="common">White beech mushroom</name>
    <name type="synonym">Agaricus marmoreus</name>
    <dbReference type="NCBI Taxonomy" id="39966"/>
    <lineage>
        <taxon>Eukaryota</taxon>
        <taxon>Fungi</taxon>
        <taxon>Dikarya</taxon>
        <taxon>Basidiomycota</taxon>
        <taxon>Agaricomycotina</taxon>
        <taxon>Agaricomycetes</taxon>
        <taxon>Agaricomycetidae</taxon>
        <taxon>Agaricales</taxon>
        <taxon>Tricholomatineae</taxon>
        <taxon>Lyophyllaceae</taxon>
        <taxon>Hypsizygus</taxon>
    </lineage>
</organism>
<dbReference type="STRING" id="39966.A0A369JDG8"/>
<gene>
    <name evidence="3" type="ORF">Hypma_012720</name>
</gene>
<protein>
    <submittedName>
        <fullName evidence="3">Uncharacterized protein</fullName>
    </submittedName>
</protein>
<keyword evidence="4" id="KW-1185">Reference proteome</keyword>
<evidence type="ECO:0000256" key="2">
    <source>
        <dbReference type="SAM" id="MobiDB-lite"/>
    </source>
</evidence>
<feature type="coiled-coil region" evidence="1">
    <location>
        <begin position="140"/>
        <end position="167"/>
    </location>
</feature>
<dbReference type="EMBL" id="LUEZ02000071">
    <property type="protein sequence ID" value="RDB20169.1"/>
    <property type="molecule type" value="Genomic_DNA"/>
</dbReference>
<keyword evidence="1" id="KW-0175">Coiled coil</keyword>
<reference evidence="3" key="1">
    <citation type="submission" date="2018-04" db="EMBL/GenBank/DDBJ databases">
        <title>Whole genome sequencing of Hypsizygus marmoreus.</title>
        <authorList>
            <person name="Choi I.-G."/>
            <person name="Min B."/>
            <person name="Kim J.-G."/>
            <person name="Kim S."/>
            <person name="Oh Y.-L."/>
            <person name="Kong W.-S."/>
            <person name="Park H."/>
            <person name="Jeong J."/>
            <person name="Song E.-S."/>
        </authorList>
    </citation>
    <scope>NUCLEOTIDE SEQUENCE [LARGE SCALE GENOMIC DNA]</scope>
    <source>
        <strain evidence="3">51987-8</strain>
    </source>
</reference>
<dbReference type="AlphaFoldDB" id="A0A369JDG8"/>
<sequence>MSASTSVNIVNLPKLKDVGSKMRRQQGKGSQHPDLKRATTSHYWQCTETRDLLSKVDEWYKPDGKIPLSEDRSRSTRKVDDYTQKQAIACEVIYKTISKSTFLWIKNEPTFHSVDKAHLHQRRQRADGPVATLTKLQTLLLAAVRSIRKHISKLQELKEELDGMKHVPQGSTNMSPTSLPPFLPPIDLYSPLFELPLAG</sequence>
<evidence type="ECO:0000313" key="4">
    <source>
        <dbReference type="Proteomes" id="UP000076154"/>
    </source>
</evidence>
<accession>A0A369JDG8</accession>